<reference evidence="1 2" key="1">
    <citation type="journal article" date="2017" name="Nat. Commun.">
        <title>In situ click chemistry generation of cyclooxygenase-2 inhibitors.</title>
        <authorList>
            <person name="Bhardwaj A."/>
            <person name="Kaur J."/>
            <person name="Wuest M."/>
            <person name="Wuest F."/>
        </authorList>
    </citation>
    <scope>NUCLEOTIDE SEQUENCE [LARGE SCALE GENOMIC DNA]</scope>
    <source>
        <strain evidence="1">S2_018_000_R2_106</strain>
    </source>
</reference>
<dbReference type="EMBL" id="VAFM01000001">
    <property type="protein sequence ID" value="TKW61248.1"/>
    <property type="molecule type" value="Genomic_DNA"/>
</dbReference>
<evidence type="ECO:0000313" key="1">
    <source>
        <dbReference type="EMBL" id="TKW61248.1"/>
    </source>
</evidence>
<sequence>MYTLIKPDDSFTGKMPAPRIYLGGQSRGRDWRMEFFQRFSRMDITFINPRREPFIDPEMEPAAHAKQVAWERQALDVADIGVFWLGEGLSNQAARVEIGYMLGAQKPVLLGAQPGFMGVEHLVCFSGLVVAPSLEGLMNRFASVLSGLQTG</sequence>
<proteinExistence type="predicted"/>
<evidence type="ECO:0000313" key="2">
    <source>
        <dbReference type="Proteomes" id="UP000320948"/>
    </source>
</evidence>
<name>A0A6N4RDN4_BLAVI</name>
<gene>
    <name evidence="1" type="ORF">DI628_01060</name>
</gene>
<dbReference type="Gene3D" id="3.40.50.450">
    <property type="match status" value="1"/>
</dbReference>
<organism evidence="1 2">
    <name type="scientific">Blastochloris viridis</name>
    <name type="common">Rhodopseudomonas viridis</name>
    <dbReference type="NCBI Taxonomy" id="1079"/>
    <lineage>
        <taxon>Bacteria</taxon>
        <taxon>Pseudomonadati</taxon>
        <taxon>Pseudomonadota</taxon>
        <taxon>Alphaproteobacteria</taxon>
        <taxon>Hyphomicrobiales</taxon>
        <taxon>Blastochloridaceae</taxon>
        <taxon>Blastochloris</taxon>
    </lineage>
</organism>
<evidence type="ECO:0008006" key="3">
    <source>
        <dbReference type="Google" id="ProtNLM"/>
    </source>
</evidence>
<dbReference type="AlphaFoldDB" id="A0A6N4RDN4"/>
<dbReference type="Pfam" id="PF15891">
    <property type="entry name" value="Nuc_deoxyri_tr2"/>
    <property type="match status" value="1"/>
</dbReference>
<protein>
    <recommendedName>
        <fullName evidence="3">Nucleoside 2-deoxyribosyltransferase</fullName>
    </recommendedName>
</protein>
<dbReference type="InterPro" id="IPR039470">
    <property type="entry name" value="Nuc_deoxyri_tr2"/>
</dbReference>
<accession>A0A6N4RDN4</accession>
<comment type="caution">
    <text evidence="1">The sequence shown here is derived from an EMBL/GenBank/DDBJ whole genome shotgun (WGS) entry which is preliminary data.</text>
</comment>
<dbReference type="Proteomes" id="UP000320948">
    <property type="component" value="Unassembled WGS sequence"/>
</dbReference>